<dbReference type="InterPro" id="IPR050951">
    <property type="entry name" value="Retrovirus_Pol_polyprotein"/>
</dbReference>
<organism evidence="3 4">
    <name type="scientific">Solea senegalensis</name>
    <name type="common">Senegalese sole</name>
    <dbReference type="NCBI Taxonomy" id="28829"/>
    <lineage>
        <taxon>Eukaryota</taxon>
        <taxon>Metazoa</taxon>
        <taxon>Chordata</taxon>
        <taxon>Craniata</taxon>
        <taxon>Vertebrata</taxon>
        <taxon>Euteleostomi</taxon>
        <taxon>Actinopterygii</taxon>
        <taxon>Neopterygii</taxon>
        <taxon>Teleostei</taxon>
        <taxon>Neoteleostei</taxon>
        <taxon>Acanthomorphata</taxon>
        <taxon>Carangaria</taxon>
        <taxon>Pleuronectiformes</taxon>
        <taxon>Pleuronectoidei</taxon>
        <taxon>Soleidae</taxon>
        <taxon>Solea</taxon>
    </lineage>
</organism>
<evidence type="ECO:0000313" key="4">
    <source>
        <dbReference type="Proteomes" id="UP000693946"/>
    </source>
</evidence>
<keyword evidence="1" id="KW-0175">Coiled coil</keyword>
<dbReference type="InterPro" id="IPR001584">
    <property type="entry name" value="Integrase_cat-core"/>
</dbReference>
<evidence type="ECO:0000313" key="3">
    <source>
        <dbReference type="EMBL" id="KAG7515363.1"/>
    </source>
</evidence>
<evidence type="ECO:0000259" key="2">
    <source>
        <dbReference type="PROSITE" id="PS50994"/>
    </source>
</evidence>
<proteinExistence type="predicted"/>
<accession>A0AAV6SEF5</accession>
<dbReference type="PANTHER" id="PTHR37984">
    <property type="entry name" value="PROTEIN CBG26694"/>
    <property type="match status" value="1"/>
</dbReference>
<dbReference type="AlphaFoldDB" id="A0AAV6SEF5"/>
<dbReference type="Proteomes" id="UP000693946">
    <property type="component" value="Linkage Group LG13"/>
</dbReference>
<keyword evidence="4" id="KW-1185">Reference proteome</keyword>
<comment type="caution">
    <text evidence="3">The sequence shown here is derived from an EMBL/GenBank/DDBJ whole genome shotgun (WGS) entry which is preliminary data.</text>
</comment>
<gene>
    <name evidence="3" type="ORF">JOB18_006221</name>
</gene>
<sequence>MDVVGPLERSKAGNRFMLVITDYATRYPEVFALKAVKARTVATCLVQLFSRVGFPRAIITDQGSNFMSKLLKQAYQLLGIKGIRTTPYHPQTDGLTERFNQTLKQMLRKFVSETGADWDNWLPYLLFAYREVPQASTGFSPFELLYSREVRGPLALLKETWMPDEDLPQPQNILSYVLQMRERLKSMSELAQQNLEQAQQRQKSYYDQRARSRSFAEGDKLLDRSLFLLVSQGSNPLIRFGIPLSRTLIK</sequence>
<evidence type="ECO:0000256" key="1">
    <source>
        <dbReference type="SAM" id="Coils"/>
    </source>
</evidence>
<protein>
    <submittedName>
        <fullName evidence="3">SCAN domain-containing</fullName>
    </submittedName>
</protein>
<name>A0AAV6SEF5_SOLSE</name>
<dbReference type="GO" id="GO:0015074">
    <property type="term" value="P:DNA integration"/>
    <property type="evidence" value="ECO:0007669"/>
    <property type="project" value="InterPro"/>
</dbReference>
<feature type="domain" description="Integrase catalytic" evidence="2">
    <location>
        <begin position="1"/>
        <end position="149"/>
    </location>
</feature>
<feature type="coiled-coil region" evidence="1">
    <location>
        <begin position="181"/>
        <end position="208"/>
    </location>
</feature>
<dbReference type="Pfam" id="PF00665">
    <property type="entry name" value="rve"/>
    <property type="match status" value="1"/>
</dbReference>
<dbReference type="FunFam" id="3.30.420.10:FF:000032">
    <property type="entry name" value="Retrovirus-related Pol polyprotein from transposon 297-like Protein"/>
    <property type="match status" value="1"/>
</dbReference>
<reference evidence="3 4" key="1">
    <citation type="journal article" date="2021" name="Sci. Rep.">
        <title>Chromosome anchoring in Senegalese sole (Solea senegalensis) reveals sex-associated markers and genome rearrangements in flatfish.</title>
        <authorList>
            <person name="Guerrero-Cozar I."/>
            <person name="Gomez-Garrido J."/>
            <person name="Berbel C."/>
            <person name="Martinez-Blanch J.F."/>
            <person name="Alioto T."/>
            <person name="Claros M.G."/>
            <person name="Gagnaire P.A."/>
            <person name="Manchado M."/>
        </authorList>
    </citation>
    <scope>NUCLEOTIDE SEQUENCE [LARGE SCALE GENOMIC DNA]</scope>
    <source>
        <strain evidence="3">Sse05_10M</strain>
    </source>
</reference>
<dbReference type="PANTHER" id="PTHR37984:SF15">
    <property type="entry name" value="INTEGRASE CATALYTIC DOMAIN-CONTAINING PROTEIN"/>
    <property type="match status" value="1"/>
</dbReference>
<dbReference type="EMBL" id="JAGKHQ010000005">
    <property type="protein sequence ID" value="KAG7515363.1"/>
    <property type="molecule type" value="Genomic_DNA"/>
</dbReference>
<dbReference type="PROSITE" id="PS50994">
    <property type="entry name" value="INTEGRASE"/>
    <property type="match status" value="1"/>
</dbReference>